<organism evidence="3 5">
    <name type="scientific">Mammaliicoccus lentus</name>
    <name type="common">Staphylococcus lentus</name>
    <dbReference type="NCBI Taxonomy" id="42858"/>
    <lineage>
        <taxon>Bacteria</taxon>
        <taxon>Bacillati</taxon>
        <taxon>Bacillota</taxon>
        <taxon>Bacilli</taxon>
        <taxon>Bacillales</taxon>
        <taxon>Staphylococcaceae</taxon>
        <taxon>Mammaliicoccus</taxon>
    </lineage>
</organism>
<dbReference type="AlphaFoldDB" id="A0AAP1RNI4"/>
<keyword evidence="1" id="KW-0812">Transmembrane</keyword>
<dbReference type="Proteomes" id="UP000770161">
    <property type="component" value="Unassembled WGS sequence"/>
</dbReference>
<keyword evidence="1" id="KW-1133">Transmembrane helix</keyword>
<evidence type="ECO:0000313" key="2">
    <source>
        <dbReference type="EMBL" id="MBU6114456.1"/>
    </source>
</evidence>
<dbReference type="GeneID" id="99676178"/>
<keyword evidence="4" id="KW-1185">Reference proteome</keyword>
<feature type="transmembrane region" description="Helical" evidence="1">
    <location>
        <begin position="6"/>
        <end position="28"/>
    </location>
</feature>
<reference evidence="3" key="2">
    <citation type="journal article" date="2023" name="Antibiotics">
        <title>Prevalence and Molecular Characterization of Methicillin-Resistant Staphylococci (MRS) and Mammaliicocci (MRM) in Dromedary Camels from Algeria: First Detection of SCCmec-mecC Hybrid in Methicillin-Resistant Mammaliicoccus lentus.</title>
        <authorList>
            <person name="Belhout C."/>
            <person name="Boyen F."/>
            <person name="Vereecke N."/>
            <person name="Theuns S."/>
            <person name="Taibi N."/>
            <person name="Stegger M."/>
            <person name="de la Fe-Rodriguez P.Y."/>
            <person name="Bouayad L."/>
            <person name="Elgroud R."/>
            <person name="Butaye P."/>
        </authorList>
    </citation>
    <scope>NUCLEOTIDE SEQUENCE</scope>
    <source>
        <strain evidence="3">7048</strain>
    </source>
</reference>
<keyword evidence="1" id="KW-0472">Membrane</keyword>
<protein>
    <submittedName>
        <fullName evidence="3">Uncharacterized protein</fullName>
    </submittedName>
</protein>
<gene>
    <name evidence="2" type="ORF">KQ656_10810</name>
    <name evidence="3" type="ORF">PYH69_10240</name>
</gene>
<evidence type="ECO:0000256" key="1">
    <source>
        <dbReference type="SAM" id="Phobius"/>
    </source>
</evidence>
<sequence>MSTPMEWAVMIAFVFSIFTFGGAIMLYLSKTFDGKESVRIDTAEEALEKKVFDDEEHYH</sequence>
<dbReference type="EMBL" id="JAHLZN010000025">
    <property type="protein sequence ID" value="MBU6114456.1"/>
    <property type="molecule type" value="Genomic_DNA"/>
</dbReference>
<name>A0AAP1RNI4_MAMLE</name>
<evidence type="ECO:0000313" key="3">
    <source>
        <dbReference type="EMBL" id="WHI59099.1"/>
    </source>
</evidence>
<reference evidence="2 4" key="1">
    <citation type="submission" date="2021-06" db="EMBL/GenBank/DDBJ databases">
        <title>Staphylococcus lentus K169 genome sequencing.</title>
        <authorList>
            <person name="Sundareshan S."/>
            <person name="Akhila D.S."/>
            <person name="Prachi D."/>
            <person name="Sivakumar R."/>
            <person name="Rajendhran J."/>
            <person name="Isloor S."/>
            <person name="Hegde N.R."/>
        </authorList>
    </citation>
    <scope>NUCLEOTIDE SEQUENCE [LARGE SCALE GENOMIC DNA]</scope>
    <source>
        <strain evidence="2 4">K169</strain>
    </source>
</reference>
<dbReference type="Proteomes" id="UP001223261">
    <property type="component" value="Chromosome"/>
</dbReference>
<accession>A0AAP1RNI4</accession>
<evidence type="ECO:0000313" key="4">
    <source>
        <dbReference type="Proteomes" id="UP000770161"/>
    </source>
</evidence>
<dbReference type="RefSeq" id="WP_016999024.1">
    <property type="nucleotide sequence ID" value="NZ_CABIVY010000013.1"/>
</dbReference>
<proteinExistence type="predicted"/>
<evidence type="ECO:0000313" key="5">
    <source>
        <dbReference type="Proteomes" id="UP001223261"/>
    </source>
</evidence>
<dbReference type="EMBL" id="CP118848">
    <property type="protein sequence ID" value="WHI59099.1"/>
    <property type="molecule type" value="Genomic_DNA"/>
</dbReference>